<evidence type="ECO:0000313" key="1">
    <source>
        <dbReference type="EMBL" id="CAG8842507.1"/>
    </source>
</evidence>
<accession>A0ACA9SM88</accession>
<keyword evidence="2" id="KW-1185">Reference proteome</keyword>
<protein>
    <submittedName>
        <fullName evidence="1">26771_t:CDS:1</fullName>
    </submittedName>
</protein>
<feature type="non-terminal residue" evidence="1">
    <location>
        <position position="1"/>
    </location>
</feature>
<proteinExistence type="predicted"/>
<dbReference type="Proteomes" id="UP000789920">
    <property type="component" value="Unassembled WGS sequence"/>
</dbReference>
<feature type="non-terminal residue" evidence="1">
    <location>
        <position position="56"/>
    </location>
</feature>
<reference evidence="1" key="1">
    <citation type="submission" date="2021-06" db="EMBL/GenBank/DDBJ databases">
        <authorList>
            <person name="Kallberg Y."/>
            <person name="Tangrot J."/>
            <person name="Rosling A."/>
        </authorList>
    </citation>
    <scope>NUCLEOTIDE SEQUENCE</scope>
    <source>
        <strain evidence="1">MA461A</strain>
    </source>
</reference>
<evidence type="ECO:0000313" key="2">
    <source>
        <dbReference type="Proteomes" id="UP000789920"/>
    </source>
</evidence>
<sequence>IIKAAAAKGKKIRAVIPNTLSKEGELGFFPSEEVLVDSKILAKNKLYILAVSGGPD</sequence>
<gene>
    <name evidence="1" type="ORF">RPERSI_LOCUS32353</name>
</gene>
<comment type="caution">
    <text evidence="1">The sequence shown here is derived from an EMBL/GenBank/DDBJ whole genome shotgun (WGS) entry which is preliminary data.</text>
</comment>
<name>A0ACA9SM88_9GLOM</name>
<dbReference type="EMBL" id="CAJVQC010134436">
    <property type="protein sequence ID" value="CAG8842507.1"/>
    <property type="molecule type" value="Genomic_DNA"/>
</dbReference>
<organism evidence="1 2">
    <name type="scientific">Racocetra persica</name>
    <dbReference type="NCBI Taxonomy" id="160502"/>
    <lineage>
        <taxon>Eukaryota</taxon>
        <taxon>Fungi</taxon>
        <taxon>Fungi incertae sedis</taxon>
        <taxon>Mucoromycota</taxon>
        <taxon>Glomeromycotina</taxon>
        <taxon>Glomeromycetes</taxon>
        <taxon>Diversisporales</taxon>
        <taxon>Gigasporaceae</taxon>
        <taxon>Racocetra</taxon>
    </lineage>
</organism>